<reference evidence="1" key="1">
    <citation type="submission" date="2021-02" db="EMBL/GenBank/DDBJ databases">
        <authorList>
            <person name="Nowell W R."/>
        </authorList>
    </citation>
    <scope>NUCLEOTIDE SEQUENCE</scope>
</reference>
<dbReference type="Proteomes" id="UP000663848">
    <property type="component" value="Unassembled WGS sequence"/>
</dbReference>
<proteinExistence type="predicted"/>
<gene>
    <name evidence="1" type="ORF">QYT958_LOCUS35462</name>
</gene>
<dbReference type="EMBL" id="CAJOBR010026914">
    <property type="protein sequence ID" value="CAF4973683.1"/>
    <property type="molecule type" value="Genomic_DNA"/>
</dbReference>
<name>A0A821Z8S1_9BILA</name>
<evidence type="ECO:0000313" key="1">
    <source>
        <dbReference type="EMBL" id="CAF4973683.1"/>
    </source>
</evidence>
<sequence length="112" mass="13190">HGGLAFTSSFCFESMIHYIKNKAFGTKNLGSQIMYWLELDAAISTKQFELQLPSLVNEIKVDCDLFAKYLQVFKEKLNDSQQYLTMIKLFLRFKDNFVTYHSFFIQQTIFMC</sequence>
<feature type="non-terminal residue" evidence="1">
    <location>
        <position position="1"/>
    </location>
</feature>
<organism evidence="1 2">
    <name type="scientific">Rotaria socialis</name>
    <dbReference type="NCBI Taxonomy" id="392032"/>
    <lineage>
        <taxon>Eukaryota</taxon>
        <taxon>Metazoa</taxon>
        <taxon>Spiralia</taxon>
        <taxon>Gnathifera</taxon>
        <taxon>Rotifera</taxon>
        <taxon>Eurotatoria</taxon>
        <taxon>Bdelloidea</taxon>
        <taxon>Philodinida</taxon>
        <taxon>Philodinidae</taxon>
        <taxon>Rotaria</taxon>
    </lineage>
</organism>
<dbReference type="AlphaFoldDB" id="A0A821Z8S1"/>
<comment type="caution">
    <text evidence="1">The sequence shown here is derived from an EMBL/GenBank/DDBJ whole genome shotgun (WGS) entry which is preliminary data.</text>
</comment>
<evidence type="ECO:0000313" key="2">
    <source>
        <dbReference type="Proteomes" id="UP000663848"/>
    </source>
</evidence>
<accession>A0A821Z8S1</accession>
<protein>
    <submittedName>
        <fullName evidence="1">Uncharacterized protein</fullName>
    </submittedName>
</protein>